<gene>
    <name evidence="1" type="ORF">VP01_12833g1</name>
</gene>
<name>A0A0L6VNR0_9BASI</name>
<comment type="caution">
    <text evidence="1">The sequence shown here is derived from an EMBL/GenBank/DDBJ whole genome shotgun (WGS) entry which is preliminary data.</text>
</comment>
<dbReference type="EMBL" id="LAVV01003147">
    <property type="protein sequence ID" value="KNZ62339.1"/>
    <property type="molecule type" value="Genomic_DNA"/>
</dbReference>
<dbReference type="Proteomes" id="UP000037035">
    <property type="component" value="Unassembled WGS sequence"/>
</dbReference>
<accession>A0A0L6VNR0</accession>
<keyword evidence="2" id="KW-1185">Reference proteome</keyword>
<protein>
    <submittedName>
        <fullName evidence="1">Uncharacterized protein</fullName>
    </submittedName>
</protein>
<organism evidence="1 2">
    <name type="scientific">Puccinia sorghi</name>
    <dbReference type="NCBI Taxonomy" id="27349"/>
    <lineage>
        <taxon>Eukaryota</taxon>
        <taxon>Fungi</taxon>
        <taxon>Dikarya</taxon>
        <taxon>Basidiomycota</taxon>
        <taxon>Pucciniomycotina</taxon>
        <taxon>Pucciniomycetes</taxon>
        <taxon>Pucciniales</taxon>
        <taxon>Pucciniaceae</taxon>
        <taxon>Puccinia</taxon>
    </lineage>
</organism>
<proteinExistence type="predicted"/>
<dbReference type="VEuPathDB" id="FungiDB:VP01_12833g1"/>
<dbReference type="OrthoDB" id="4847360at2759"/>
<dbReference type="AlphaFoldDB" id="A0A0L6VNR0"/>
<sequence length="155" mass="17526">QLGCYSVTYHPVTCSWPAEPEPRSPSNSPCPASHLWPSHSPSTEPVVLQTSLLKGDFAVSFMTDYAATWSHPYLMKFFNAERWPLTNDFLVSLTTIAYTMLKSPTIPPPNWNSVGLHTRVQLTHLHCSRDDTPRMSLHQHGLKENLQLAVVMRKI</sequence>
<reference evidence="1 2" key="1">
    <citation type="submission" date="2015-08" db="EMBL/GenBank/DDBJ databases">
        <title>Next Generation Sequencing and Analysis of the Genome of Puccinia sorghi L Schw, the Causal Agent of Maize Common Rust.</title>
        <authorList>
            <person name="Rochi L."/>
            <person name="Burguener G."/>
            <person name="Darino M."/>
            <person name="Turjanski A."/>
            <person name="Kreff E."/>
            <person name="Dieguez M.J."/>
            <person name="Sacco F."/>
        </authorList>
    </citation>
    <scope>NUCLEOTIDE SEQUENCE [LARGE SCALE GENOMIC DNA]</scope>
    <source>
        <strain evidence="1 2">RO10H11247</strain>
    </source>
</reference>
<evidence type="ECO:0000313" key="1">
    <source>
        <dbReference type="EMBL" id="KNZ62339.1"/>
    </source>
</evidence>
<feature type="non-terminal residue" evidence="1">
    <location>
        <position position="155"/>
    </location>
</feature>
<evidence type="ECO:0000313" key="2">
    <source>
        <dbReference type="Proteomes" id="UP000037035"/>
    </source>
</evidence>
<feature type="non-terminal residue" evidence="1">
    <location>
        <position position="1"/>
    </location>
</feature>